<dbReference type="EMBL" id="BPLR01002346">
    <property type="protein sequence ID" value="GIX72732.1"/>
    <property type="molecule type" value="Genomic_DNA"/>
</dbReference>
<keyword evidence="2" id="KW-1185">Reference proteome</keyword>
<reference evidence="1 2" key="1">
    <citation type="submission" date="2021-06" db="EMBL/GenBank/DDBJ databases">
        <title>Caerostris extrusa draft genome.</title>
        <authorList>
            <person name="Kono N."/>
            <person name="Arakawa K."/>
        </authorList>
    </citation>
    <scope>NUCLEOTIDE SEQUENCE [LARGE SCALE GENOMIC DNA]</scope>
</reference>
<sequence>MLGWRRMRTIHVVPGTPESPWLRDYKDVSDFLKSSSGYLARDFFGIVSFLCISPAFFRTSYAQHHSPKKCTIPFRYGQENEGILTLFFKY</sequence>
<gene>
    <name evidence="1" type="ORF">CEXT_544931</name>
</gene>
<dbReference type="AlphaFoldDB" id="A0AAV4MMG4"/>
<name>A0AAV4MMG4_CAEEX</name>
<proteinExistence type="predicted"/>
<accession>A0AAV4MMG4</accession>
<evidence type="ECO:0000313" key="2">
    <source>
        <dbReference type="Proteomes" id="UP001054945"/>
    </source>
</evidence>
<comment type="caution">
    <text evidence="1">The sequence shown here is derived from an EMBL/GenBank/DDBJ whole genome shotgun (WGS) entry which is preliminary data.</text>
</comment>
<protein>
    <submittedName>
        <fullName evidence="1">Uncharacterized protein</fullName>
    </submittedName>
</protein>
<organism evidence="1 2">
    <name type="scientific">Caerostris extrusa</name>
    <name type="common">Bark spider</name>
    <name type="synonym">Caerostris bankana</name>
    <dbReference type="NCBI Taxonomy" id="172846"/>
    <lineage>
        <taxon>Eukaryota</taxon>
        <taxon>Metazoa</taxon>
        <taxon>Ecdysozoa</taxon>
        <taxon>Arthropoda</taxon>
        <taxon>Chelicerata</taxon>
        <taxon>Arachnida</taxon>
        <taxon>Araneae</taxon>
        <taxon>Araneomorphae</taxon>
        <taxon>Entelegynae</taxon>
        <taxon>Araneoidea</taxon>
        <taxon>Araneidae</taxon>
        <taxon>Caerostris</taxon>
    </lineage>
</organism>
<evidence type="ECO:0000313" key="1">
    <source>
        <dbReference type="EMBL" id="GIX72732.1"/>
    </source>
</evidence>
<dbReference type="Proteomes" id="UP001054945">
    <property type="component" value="Unassembled WGS sequence"/>
</dbReference>